<feature type="compositionally biased region" description="Basic and acidic residues" evidence="4">
    <location>
        <begin position="361"/>
        <end position="377"/>
    </location>
</feature>
<reference evidence="7 8" key="1">
    <citation type="submission" date="2019-07" db="EMBL/GenBank/DDBJ databases">
        <title>The pathways for chlorine oxyanion respiration interact through the shared metabolite chlorate.</title>
        <authorList>
            <person name="Barnum T.P."/>
            <person name="Cheng Y."/>
            <person name="Hill K.A."/>
            <person name="Lucas L.N."/>
            <person name="Carlson H.K."/>
            <person name="Coates J.D."/>
        </authorList>
    </citation>
    <scope>NUCLEOTIDE SEQUENCE [LARGE SCALE GENOMIC DNA]</scope>
    <source>
        <strain evidence="7 8">BK-1</strain>
    </source>
</reference>
<dbReference type="CDD" id="cd07185">
    <property type="entry name" value="OmpA_C-like"/>
    <property type="match status" value="1"/>
</dbReference>
<dbReference type="SMART" id="SM00382">
    <property type="entry name" value="AAA"/>
    <property type="match status" value="1"/>
</dbReference>
<gene>
    <name evidence="7" type="ORF">FHP88_00040</name>
</gene>
<dbReference type="InterPro" id="IPR027417">
    <property type="entry name" value="P-loop_NTPase"/>
</dbReference>
<dbReference type="EMBL" id="VMNH01000001">
    <property type="protein sequence ID" value="TVO78990.1"/>
    <property type="molecule type" value="Genomic_DNA"/>
</dbReference>
<dbReference type="PROSITE" id="PS51123">
    <property type="entry name" value="OMPA_2"/>
    <property type="match status" value="1"/>
</dbReference>
<dbReference type="GO" id="GO:0016020">
    <property type="term" value="C:membrane"/>
    <property type="evidence" value="ECO:0007669"/>
    <property type="project" value="UniProtKB-SubCell"/>
</dbReference>
<protein>
    <submittedName>
        <fullName evidence="7">AAA family ATPase</fullName>
    </submittedName>
</protein>
<evidence type="ECO:0000256" key="4">
    <source>
        <dbReference type="SAM" id="MobiDB-lite"/>
    </source>
</evidence>
<evidence type="ECO:0000313" key="8">
    <source>
        <dbReference type="Proteomes" id="UP000316649"/>
    </source>
</evidence>
<dbReference type="GO" id="GO:0016887">
    <property type="term" value="F:ATP hydrolysis activity"/>
    <property type="evidence" value="ECO:0007669"/>
    <property type="project" value="InterPro"/>
</dbReference>
<name>A0A557SNQ3_9GAMM</name>
<dbReference type="PANTHER" id="PTHR35894:SF1">
    <property type="entry name" value="PHOSPHORIBULOKINASE _ URIDINE KINASE FAMILY"/>
    <property type="match status" value="1"/>
</dbReference>
<dbReference type="AlphaFoldDB" id="A0A557SNQ3"/>
<dbReference type="InterPro" id="IPR006664">
    <property type="entry name" value="OMP_bac"/>
</dbReference>
<comment type="subcellular location">
    <subcellularLocation>
        <location evidence="1">Membrane</location>
    </subcellularLocation>
</comment>
<evidence type="ECO:0000313" key="7">
    <source>
        <dbReference type="EMBL" id="TVO78990.1"/>
    </source>
</evidence>
<evidence type="ECO:0000256" key="5">
    <source>
        <dbReference type="SAM" id="Phobius"/>
    </source>
</evidence>
<accession>A0A557SNQ3</accession>
<organism evidence="7 8">
    <name type="scientific">Sedimenticola selenatireducens</name>
    <dbReference type="NCBI Taxonomy" id="191960"/>
    <lineage>
        <taxon>Bacteria</taxon>
        <taxon>Pseudomonadati</taxon>
        <taxon>Pseudomonadota</taxon>
        <taxon>Gammaproteobacteria</taxon>
        <taxon>Chromatiales</taxon>
        <taxon>Sedimenticolaceae</taxon>
        <taxon>Sedimenticola</taxon>
    </lineage>
</organism>
<keyword evidence="2 3" id="KW-0472">Membrane</keyword>
<comment type="caution">
    <text evidence="7">The sequence shown here is derived from an EMBL/GenBank/DDBJ whole genome shotgun (WGS) entry which is preliminary data.</text>
</comment>
<dbReference type="InterPro" id="IPR036737">
    <property type="entry name" value="OmpA-like_sf"/>
</dbReference>
<dbReference type="InterPro" id="IPR052026">
    <property type="entry name" value="ExeA_AAA_ATPase_DNA-bind"/>
</dbReference>
<dbReference type="Gene3D" id="3.40.50.300">
    <property type="entry name" value="P-loop containing nucleotide triphosphate hydrolases"/>
    <property type="match status" value="1"/>
</dbReference>
<dbReference type="PANTHER" id="PTHR35894">
    <property type="entry name" value="GENERAL SECRETION PATHWAY PROTEIN A-RELATED"/>
    <property type="match status" value="1"/>
</dbReference>
<dbReference type="InterPro" id="IPR003593">
    <property type="entry name" value="AAA+_ATPase"/>
</dbReference>
<evidence type="ECO:0000259" key="6">
    <source>
        <dbReference type="PROSITE" id="PS51123"/>
    </source>
</evidence>
<dbReference type="InterPro" id="IPR006665">
    <property type="entry name" value="OmpA-like"/>
</dbReference>
<evidence type="ECO:0000256" key="2">
    <source>
        <dbReference type="ARBA" id="ARBA00023136"/>
    </source>
</evidence>
<keyword evidence="5" id="KW-1133">Transmembrane helix</keyword>
<dbReference type="Pfam" id="PF13401">
    <property type="entry name" value="AAA_22"/>
    <property type="match status" value="1"/>
</dbReference>
<dbReference type="RefSeq" id="WP_144356947.1">
    <property type="nucleotide sequence ID" value="NZ_VMNH01000001.1"/>
</dbReference>
<feature type="domain" description="OmpA-like" evidence="6">
    <location>
        <begin position="698"/>
        <end position="817"/>
    </location>
</feature>
<dbReference type="PRINTS" id="PR01021">
    <property type="entry name" value="OMPADOMAIN"/>
</dbReference>
<dbReference type="OrthoDB" id="9780149at2"/>
<evidence type="ECO:0000256" key="1">
    <source>
        <dbReference type="ARBA" id="ARBA00004370"/>
    </source>
</evidence>
<dbReference type="InterPro" id="IPR049945">
    <property type="entry name" value="AAA_22"/>
</dbReference>
<evidence type="ECO:0000256" key="3">
    <source>
        <dbReference type="PROSITE-ProRule" id="PRU00473"/>
    </source>
</evidence>
<dbReference type="SUPFAM" id="SSF103088">
    <property type="entry name" value="OmpA-like"/>
    <property type="match status" value="1"/>
</dbReference>
<dbReference type="Proteomes" id="UP000316649">
    <property type="component" value="Unassembled WGS sequence"/>
</dbReference>
<dbReference type="Gene3D" id="3.30.1330.60">
    <property type="entry name" value="OmpA-like domain"/>
    <property type="match status" value="1"/>
</dbReference>
<dbReference type="Pfam" id="PF00691">
    <property type="entry name" value="OmpA"/>
    <property type="match status" value="1"/>
</dbReference>
<sequence>MYDSFYHFKAEPFRLSPDHRFCFSHKSYAKAKAYMQYAIHRAEGFVMVTGKPGTGKTTLVNDLVEGLSSSKIVVATIVSTQLEADDLLLLVSCNFGLDIDAPNKAVVLQGLSVRLRRFHEEGTRALLIIDEAQDLSASALEELRLLTNLQLNNQPLLQIFLVGQENLRDLVQKPSMEQVHQRLVAACHLESLNEEDTKAYIKHRLDRVGWKDDPTIDEGVYDVVYQFSQGIPRRINLVCSRFLLHGSVEEKHRIRAADVRTVVQELQHEQLTPIGFKAELPPLFEEEDMEETAVVEAGVVEESIQPKQPETHNTPLSSNPEEVMEAAQALKIEDVAQSPMNDAPVASLESKIDQAINRQVNSERDSADKRAKSKTEDAIQENYFSLGGGLEAPSEPIPIRPTQATKKSEYGYGDRFANAQRKKEQANTATHYYNEYQVNRRTAVAAQKKRGVFSTLLLLILFLGVLISAVYVVRPQVLSSEITYIEDKLGHYIQRVRDRLSGSSIDSPVMDSGVIKKEESLNATPHVDDKEDTLVSNVSIQETPGITSQAALTEKKVHDDQAATTVKATSELSQNDVHTTAPRVIADNFQLPTAGTITPDAKPIAKKIINLSGQKIEDTLPIPMATEEKALSNQPVINEVINEKDLTTQSNVSVNAENRIAAVSMTHPAPDTDVKVVAKEDESSLLRKLSEQQVKKKDRLNVEKPITQVFFKSDSTSVDQAYYDVLNNVVGFLKQNDNEKAYITGYADSSGDTNYNRMLSEMRANAVAAYLETNSIQRQRLVVVGRGVHPAPDVSSGNKNDAKKMQRLVEIVFNPSN</sequence>
<feature type="transmembrane region" description="Helical" evidence="5">
    <location>
        <begin position="451"/>
        <end position="473"/>
    </location>
</feature>
<dbReference type="SUPFAM" id="SSF52540">
    <property type="entry name" value="P-loop containing nucleoside triphosphate hydrolases"/>
    <property type="match status" value="1"/>
</dbReference>
<proteinExistence type="predicted"/>
<feature type="region of interest" description="Disordered" evidence="4">
    <location>
        <begin position="357"/>
        <end position="378"/>
    </location>
</feature>
<keyword evidence="8" id="KW-1185">Reference proteome</keyword>
<keyword evidence="5" id="KW-0812">Transmembrane</keyword>